<gene>
    <name evidence="4" type="ORF">GWK15_15395</name>
    <name evidence="3" type="ORF">GXW75_14030</name>
</gene>
<name>A0A9X9WJ65_9PROT</name>
<reference evidence="3" key="1">
    <citation type="submission" date="2020-01" db="EMBL/GenBank/DDBJ databases">
        <authorList>
            <person name="Rat A."/>
        </authorList>
    </citation>
    <scope>NUCLEOTIDE SEQUENCE</scope>
    <source>
        <strain evidence="3">LMG 31161</strain>
    </source>
</reference>
<proteinExistence type="predicted"/>
<reference evidence="4 5" key="2">
    <citation type="submission" date="2020-02" db="EMBL/GenBank/DDBJ databases">
        <authorList>
            <person name="Sun Q."/>
            <person name="Inoue M."/>
        </authorList>
    </citation>
    <scope>NUCLEOTIDE SEQUENCE [LARGE SCALE GENOMIC DNA]</scope>
    <source>
        <strain evidence="4 5">KCTC 22478</strain>
    </source>
</reference>
<evidence type="ECO:0000313" key="3">
    <source>
        <dbReference type="EMBL" id="MBR0660375.1"/>
    </source>
</evidence>
<dbReference type="Proteomes" id="UP001138708">
    <property type="component" value="Unassembled WGS sequence"/>
</dbReference>
<evidence type="ECO:0000256" key="1">
    <source>
        <dbReference type="SAM" id="SignalP"/>
    </source>
</evidence>
<feature type="chain" id="PRO_5040764564" evidence="1">
    <location>
        <begin position="21"/>
        <end position="244"/>
    </location>
</feature>
<dbReference type="InterPro" id="IPR013766">
    <property type="entry name" value="Thioredoxin_domain"/>
</dbReference>
<sequence length="244" mass="27227">MRRGFLLAAAGVMFGGRAMAQSFTDAQRAEIVDIIREALRRDPTILREAFSAIQAAEERDRAEAQRSGIVAQRAALFGTAGDPIRGNPRGDVTIVEFFDVRCPYCKRLHGEMAEVLRRDRNLRIIMKDLPILGPQSVVGARALLAAQRQGKYPEFYDALMRLRGEPTDEAIRAEAQRIGLDAARLFRDMQDPAIQRRLDDNIALARTLQIEGTPALVIGDTLIPGALPASQIERLVQAERERRR</sequence>
<dbReference type="InterPro" id="IPR041205">
    <property type="entry name" value="ScsC_N"/>
</dbReference>
<dbReference type="CDD" id="cd03023">
    <property type="entry name" value="DsbA_Com1_like"/>
    <property type="match status" value="1"/>
</dbReference>
<accession>A0A9X9WJ65</accession>
<dbReference type="PROSITE" id="PS51352">
    <property type="entry name" value="THIOREDOXIN_2"/>
    <property type="match status" value="1"/>
</dbReference>
<evidence type="ECO:0000313" key="5">
    <source>
        <dbReference type="Proteomes" id="UP000746741"/>
    </source>
</evidence>
<keyword evidence="5" id="KW-1185">Reference proteome</keyword>
<organism evidence="3 6">
    <name type="scientific">Neoroseomonas oryzicola</name>
    <dbReference type="NCBI Taxonomy" id="535904"/>
    <lineage>
        <taxon>Bacteria</taxon>
        <taxon>Pseudomonadati</taxon>
        <taxon>Pseudomonadota</taxon>
        <taxon>Alphaproteobacteria</taxon>
        <taxon>Acetobacterales</taxon>
        <taxon>Acetobacteraceae</taxon>
        <taxon>Neoroseomonas</taxon>
    </lineage>
</organism>
<dbReference type="EMBL" id="JAAVUP010000004">
    <property type="protein sequence ID" value="NKE18337.1"/>
    <property type="molecule type" value="Genomic_DNA"/>
</dbReference>
<comment type="caution">
    <text evidence="3">The sequence shown here is derived from an EMBL/GenBank/DDBJ whole genome shotgun (WGS) entry which is preliminary data.</text>
</comment>
<feature type="domain" description="Thioredoxin" evidence="2">
    <location>
        <begin position="50"/>
        <end position="241"/>
    </location>
</feature>
<reference evidence="3" key="3">
    <citation type="journal article" date="2021" name="Syst. Appl. Microbiol.">
        <title>Roseomonas hellenica sp. nov., isolated from roots of wild-growing Alkanna tinctoria.</title>
        <authorList>
            <person name="Rat A."/>
            <person name="Naranjo H.D."/>
            <person name="Lebbe L."/>
            <person name="Cnockaert M."/>
            <person name="Krigas N."/>
            <person name="Grigoriadou K."/>
            <person name="Maloupa E."/>
            <person name="Willems A."/>
        </authorList>
    </citation>
    <scope>NUCLEOTIDE SEQUENCE</scope>
    <source>
        <strain evidence="3">LMG 31161</strain>
    </source>
</reference>
<feature type="signal peptide" evidence="1">
    <location>
        <begin position="1"/>
        <end position="20"/>
    </location>
</feature>
<dbReference type="InterPro" id="IPR051470">
    <property type="entry name" value="Thiol:disulfide_interchange"/>
</dbReference>
<keyword evidence="1" id="KW-0732">Signal</keyword>
<dbReference type="Pfam" id="PF18312">
    <property type="entry name" value="ScsC_N"/>
    <property type="match status" value="1"/>
</dbReference>
<dbReference type="PANTHER" id="PTHR35272">
    <property type="entry name" value="THIOL:DISULFIDE INTERCHANGE PROTEIN DSBC-RELATED"/>
    <property type="match status" value="1"/>
</dbReference>
<dbReference type="GO" id="GO:0016491">
    <property type="term" value="F:oxidoreductase activity"/>
    <property type="evidence" value="ECO:0007669"/>
    <property type="project" value="InterPro"/>
</dbReference>
<dbReference type="AlphaFoldDB" id="A0A9X9WJ65"/>
<evidence type="ECO:0000313" key="6">
    <source>
        <dbReference type="Proteomes" id="UP001138708"/>
    </source>
</evidence>
<dbReference type="RefSeq" id="WP_168042241.1">
    <property type="nucleotide sequence ID" value="NZ_JAAEDK010000029.1"/>
</dbReference>
<dbReference type="EMBL" id="JAAEDK010000029">
    <property type="protein sequence ID" value="MBR0660375.1"/>
    <property type="molecule type" value="Genomic_DNA"/>
</dbReference>
<dbReference type="Pfam" id="PF01323">
    <property type="entry name" value="DSBA"/>
    <property type="match status" value="1"/>
</dbReference>
<dbReference type="InterPro" id="IPR001853">
    <property type="entry name" value="DSBA-like_thioredoxin_dom"/>
</dbReference>
<dbReference type="Proteomes" id="UP000746741">
    <property type="component" value="Unassembled WGS sequence"/>
</dbReference>
<dbReference type="Gene3D" id="3.40.30.10">
    <property type="entry name" value="Glutaredoxin"/>
    <property type="match status" value="1"/>
</dbReference>
<dbReference type="SUPFAM" id="SSF52833">
    <property type="entry name" value="Thioredoxin-like"/>
    <property type="match status" value="1"/>
</dbReference>
<protein>
    <submittedName>
        <fullName evidence="3">DsbA family protein</fullName>
    </submittedName>
</protein>
<dbReference type="PANTHER" id="PTHR35272:SF3">
    <property type="entry name" value="THIOL:DISULFIDE INTERCHANGE PROTEIN DSBC"/>
    <property type="match status" value="1"/>
</dbReference>
<evidence type="ECO:0000259" key="2">
    <source>
        <dbReference type="PROSITE" id="PS51352"/>
    </source>
</evidence>
<evidence type="ECO:0000313" key="4">
    <source>
        <dbReference type="EMBL" id="NKE18337.1"/>
    </source>
</evidence>
<dbReference type="InterPro" id="IPR036249">
    <property type="entry name" value="Thioredoxin-like_sf"/>
</dbReference>